<dbReference type="AlphaFoldDB" id="A0A318XG18"/>
<dbReference type="EMBL" id="QKMR01000031">
    <property type="protein sequence ID" value="PYG84811.1"/>
    <property type="molecule type" value="Genomic_DNA"/>
</dbReference>
<dbReference type="Proteomes" id="UP000248132">
    <property type="component" value="Unassembled WGS sequence"/>
</dbReference>
<proteinExistence type="predicted"/>
<protein>
    <submittedName>
        <fullName evidence="1">Uncharacterized protein</fullName>
    </submittedName>
</protein>
<keyword evidence="2" id="KW-1185">Reference proteome</keyword>
<evidence type="ECO:0000313" key="2">
    <source>
        <dbReference type="Proteomes" id="UP000248132"/>
    </source>
</evidence>
<name>A0A318XG18_9FIRM</name>
<evidence type="ECO:0000313" key="1">
    <source>
        <dbReference type="EMBL" id="PYG84811.1"/>
    </source>
</evidence>
<dbReference type="RefSeq" id="WP_110463547.1">
    <property type="nucleotide sequence ID" value="NZ_QKMR01000031.1"/>
</dbReference>
<organism evidence="1 2">
    <name type="scientific">Ruminiclostridium sufflavum DSM 19573</name>
    <dbReference type="NCBI Taxonomy" id="1121337"/>
    <lineage>
        <taxon>Bacteria</taxon>
        <taxon>Bacillati</taxon>
        <taxon>Bacillota</taxon>
        <taxon>Clostridia</taxon>
        <taxon>Eubacteriales</taxon>
        <taxon>Oscillospiraceae</taxon>
        <taxon>Ruminiclostridium</taxon>
    </lineage>
</organism>
<dbReference type="OrthoDB" id="2454603at2"/>
<gene>
    <name evidence="1" type="ORF">LY28_03604</name>
</gene>
<sequence length="107" mass="12512">MNYKKLIIDTLSPLAIPVQFLSYSGNEEEYITFFCYNEQGECWAENKEIATGIYVQVDIWSKADYTALEEKVKERLEAAGFSRTACSDYYESDTKIYHKAMRFIYVN</sequence>
<reference evidence="1 2" key="1">
    <citation type="submission" date="2018-06" db="EMBL/GenBank/DDBJ databases">
        <title>Genomic Encyclopedia of Type Strains, Phase I: the one thousand microbial genomes (KMG-I) project.</title>
        <authorList>
            <person name="Kyrpides N."/>
        </authorList>
    </citation>
    <scope>NUCLEOTIDE SEQUENCE [LARGE SCALE GENOMIC DNA]</scope>
    <source>
        <strain evidence="1 2">DSM 19573</strain>
    </source>
</reference>
<accession>A0A318XG18</accession>
<comment type="caution">
    <text evidence="1">The sequence shown here is derived from an EMBL/GenBank/DDBJ whole genome shotgun (WGS) entry which is preliminary data.</text>
</comment>